<gene>
    <name evidence="16" type="ORF">ISN44_As11g034810</name>
</gene>
<accession>A0A8T1ZER7</accession>
<evidence type="ECO:0000256" key="5">
    <source>
        <dbReference type="ARBA" id="ARBA00022821"/>
    </source>
</evidence>
<keyword evidence="6" id="KW-0862">Zinc</keyword>
<feature type="domain" description="TIR" evidence="14">
    <location>
        <begin position="465"/>
        <end position="606"/>
    </location>
</feature>
<protein>
    <submittedName>
        <fullName evidence="16">WRKY domain superfamily</fullName>
    </submittedName>
</protein>
<feature type="region of interest" description="Disordered" evidence="13">
    <location>
        <begin position="1"/>
        <end position="36"/>
    </location>
</feature>
<feature type="compositionally biased region" description="Low complexity" evidence="13">
    <location>
        <begin position="23"/>
        <end position="35"/>
    </location>
</feature>
<dbReference type="FunFam" id="2.20.25.80:FF:000006">
    <property type="entry name" value="WRKY transcription factor"/>
    <property type="match status" value="1"/>
</dbReference>
<dbReference type="InterPro" id="IPR000157">
    <property type="entry name" value="TIR_dom"/>
</dbReference>
<keyword evidence="4" id="KW-0677">Repeat</keyword>
<proteinExistence type="inferred from homology"/>
<dbReference type="FunFam" id="2.20.25.80:FF:000003">
    <property type="entry name" value="WRKY transcription factor 57"/>
    <property type="match status" value="1"/>
</dbReference>
<dbReference type="PROSITE" id="PS50104">
    <property type="entry name" value="TIR"/>
    <property type="match status" value="1"/>
</dbReference>
<evidence type="ECO:0000256" key="3">
    <source>
        <dbReference type="ARBA" id="ARBA00022723"/>
    </source>
</evidence>
<organism evidence="16 17">
    <name type="scientific">Arabidopsis suecica</name>
    <name type="common">Swedish thale-cress</name>
    <name type="synonym">Cardaminopsis suecica</name>
    <dbReference type="NCBI Taxonomy" id="45249"/>
    <lineage>
        <taxon>Eukaryota</taxon>
        <taxon>Viridiplantae</taxon>
        <taxon>Streptophyta</taxon>
        <taxon>Embryophyta</taxon>
        <taxon>Tracheophyta</taxon>
        <taxon>Spermatophyta</taxon>
        <taxon>Magnoliopsida</taxon>
        <taxon>eudicotyledons</taxon>
        <taxon>Gunneridae</taxon>
        <taxon>Pentapetalae</taxon>
        <taxon>rosids</taxon>
        <taxon>malvids</taxon>
        <taxon>Brassicales</taxon>
        <taxon>Brassicaceae</taxon>
        <taxon>Camelineae</taxon>
        <taxon>Arabidopsis</taxon>
    </lineage>
</organism>
<evidence type="ECO:0000256" key="7">
    <source>
        <dbReference type="ARBA" id="ARBA00023015"/>
    </source>
</evidence>
<dbReference type="PANTHER" id="PTHR11017">
    <property type="entry name" value="LEUCINE-RICH REPEAT-CONTAINING PROTEIN"/>
    <property type="match status" value="1"/>
</dbReference>
<keyword evidence="7" id="KW-0805">Transcription regulation</keyword>
<dbReference type="Pfam" id="PF23286">
    <property type="entry name" value="LRR_13"/>
    <property type="match status" value="1"/>
</dbReference>
<dbReference type="SMART" id="SM00774">
    <property type="entry name" value="WRKY"/>
    <property type="match status" value="2"/>
</dbReference>
<dbReference type="GO" id="GO:0005634">
    <property type="term" value="C:nucleus"/>
    <property type="evidence" value="ECO:0007669"/>
    <property type="project" value="UniProtKB-SubCell"/>
</dbReference>
<dbReference type="InterPro" id="IPR058192">
    <property type="entry name" value="WHD_ROQ1-like"/>
</dbReference>
<feature type="region of interest" description="Disordered" evidence="13">
    <location>
        <begin position="220"/>
        <end position="324"/>
    </location>
</feature>
<dbReference type="GO" id="GO:0003700">
    <property type="term" value="F:DNA-binding transcription factor activity"/>
    <property type="evidence" value="ECO:0007669"/>
    <property type="project" value="InterPro"/>
</dbReference>
<comment type="subcellular location">
    <subcellularLocation>
        <location evidence="1 12">Nucleus</location>
    </subcellularLocation>
</comment>
<feature type="compositionally biased region" description="Basic and acidic residues" evidence="13">
    <location>
        <begin position="220"/>
        <end position="234"/>
    </location>
</feature>
<keyword evidence="8" id="KW-0238">DNA-binding</keyword>
<name>A0A8T1ZER7_ARASU</name>
<dbReference type="FunFam" id="1.20.1160.11:FF:000001">
    <property type="entry name" value="Paired amphipathic helix protein Sin3"/>
    <property type="match status" value="1"/>
</dbReference>
<evidence type="ECO:0000259" key="14">
    <source>
        <dbReference type="PROSITE" id="PS50104"/>
    </source>
</evidence>
<keyword evidence="5" id="KW-0611">Plant defense</keyword>
<evidence type="ECO:0000256" key="4">
    <source>
        <dbReference type="ARBA" id="ARBA00022737"/>
    </source>
</evidence>
<keyword evidence="10 12" id="KW-0539">Nucleus</keyword>
<evidence type="ECO:0000313" key="17">
    <source>
        <dbReference type="Proteomes" id="UP000694251"/>
    </source>
</evidence>
<keyword evidence="17" id="KW-1185">Reference proteome</keyword>
<dbReference type="InterPro" id="IPR044974">
    <property type="entry name" value="Disease_R_plants"/>
</dbReference>
<evidence type="ECO:0000256" key="13">
    <source>
        <dbReference type="SAM" id="MobiDB-lite"/>
    </source>
</evidence>
<sequence>MPEKEELPSKSTVETSDYNKRVGSSGKGNDSSSGDIEQNIPTGLMILQSLGIERSLTIDDVEYFKAVEDKFQYNKEKYYAFLEVMKGYKYQGYDTNGVIARVKDLFKGHDDLLLGFNAFLSKVSQITLPSKDEYPIESLDNLQGSYGMTYQQAHSSTSGIAIPLNVDKRVDDGYNWRKYGQKQVKGSKFLPSYYKCTYRGCPSKKKVERSLDGQVAEIVYKDRHNHEPPNRGKEGSTTNLSGSSIHNNRGSSELTASQFSSNKTKIEQHESASLATTIEHMSEASDSEEVSNGETSVSEKDEDEPESKRRITEVQVSESAATVSHRTMREPRVIFQTTSEVDILDDGYRWRKYGQKVVKVNPYPRSYYKCTTPGCPVRKQVERAATDPKVVVTTYEGKHSHDNVITANSANFVSFPPRSLKNLQDAELSSEVFPRSQSLSVDEAFTDTSDFSGPLSTCVTFSASKDYDVVIRYKRGDRSNDDFISHLCASLRRRGISVYEEFSEVDAVPECRVLIILLTSTYVPSNLLNILEHQQADRVVYPIFYRLSPYDFISNNKNYERFFLQDEPKRWQAALNEITQMPGYTLTDKSESEVIDEIVRDALKVLCSGDKVNMIGMDMQVEEILSLLCIESFDVRSIGIWGTVGIGKTTIAQEIFRRISVQYETCVFLKDLHKEVEVKGHDAVREDFLSRVLEVEPHVIRISDIKTSFLRSRLQHKRILVILDDVNDYRDVDTFLGKLNYFGPGSRIIMTSRNRRVFVLCKIDHVYEVKPLNIPKSLRLLDRGTCQIVLSPEVYKTLSLELVKFSNGNPQVLQFLSSIDREWHSLSQEVKTTHPIYIPGIFERSCCGLDENERSIFLDIACFFNRMDKDNVAMLLDGCGFSAHVGFRGLVDKSLLTISQHNLVDMLSFIQATGREIVRLESADRPGDRSRLWNAEDIRGVFINDTGTSAIEGIFLDMLNLKFDANPNVFEKMCNLRLLKLYCSKVEEKHGVYFPQGLEYLPSKLRLLHWEYYPLNSLPKSFNPENLVELNLSSSCAKQLWKGKKTLEKLRKMRLSYSDQLTKIPRLSSATNLEHIDLEGCNSLLSLSQSISYLKKLVFLNLKGCSKLESIPSTVDLESLEVLNLSGCSKLENFPEISPNVKELYMGGTMIQEIPSSIKNLVLLEKLDLENSRHLKNIPTSICKLKHLETLNLSGCTSLEQFPDLSRRMKNLRFLDLSRTAVRELPSSISYLTALEELRFVDCKNLVRLPDNAWTLRFKVEFRQIDTEKFSRLWNRFGWLKKVRIS</sequence>
<dbReference type="Pfam" id="PF02671">
    <property type="entry name" value="PAH"/>
    <property type="match status" value="1"/>
</dbReference>
<dbReference type="GO" id="GO:0007165">
    <property type="term" value="P:signal transduction"/>
    <property type="evidence" value="ECO:0007669"/>
    <property type="project" value="InterPro"/>
</dbReference>
<evidence type="ECO:0000256" key="8">
    <source>
        <dbReference type="ARBA" id="ARBA00023125"/>
    </source>
</evidence>
<dbReference type="GO" id="GO:0043565">
    <property type="term" value="F:sequence-specific DNA binding"/>
    <property type="evidence" value="ECO:0007669"/>
    <property type="project" value="InterPro"/>
</dbReference>
<dbReference type="Pfam" id="PF03106">
    <property type="entry name" value="WRKY"/>
    <property type="match status" value="2"/>
</dbReference>
<dbReference type="PROSITE" id="PS50811">
    <property type="entry name" value="WRKY"/>
    <property type="match status" value="2"/>
</dbReference>
<dbReference type="GO" id="GO:0006952">
    <property type="term" value="P:defense response"/>
    <property type="evidence" value="ECO:0007669"/>
    <property type="project" value="InterPro"/>
</dbReference>
<dbReference type="OrthoDB" id="1936883at2759"/>
<feature type="compositionally biased region" description="Polar residues" evidence="13">
    <location>
        <begin position="235"/>
        <end position="263"/>
    </location>
</feature>
<dbReference type="Proteomes" id="UP000694251">
    <property type="component" value="Chromosome 11"/>
</dbReference>
<dbReference type="InterPro" id="IPR003657">
    <property type="entry name" value="WRKY_dom"/>
</dbReference>
<comment type="caution">
    <text evidence="16">The sequence shown here is derived from an EMBL/GenBank/DDBJ whole genome shotgun (WGS) entry which is preliminary data.</text>
</comment>
<evidence type="ECO:0000256" key="2">
    <source>
        <dbReference type="ARBA" id="ARBA00022614"/>
    </source>
</evidence>
<dbReference type="PANTHER" id="PTHR11017:SF565">
    <property type="entry name" value="TIR DOMAIN-CONTAINING PROTEIN"/>
    <property type="match status" value="1"/>
</dbReference>
<feature type="domain" description="WRKY" evidence="15">
    <location>
        <begin position="171"/>
        <end position="229"/>
    </location>
</feature>
<keyword evidence="9" id="KW-0804">Transcription</keyword>
<evidence type="ECO:0000256" key="12">
    <source>
        <dbReference type="PROSITE-ProRule" id="PRU00810"/>
    </source>
</evidence>
<evidence type="ECO:0000256" key="11">
    <source>
        <dbReference type="ARBA" id="ARBA00061157"/>
    </source>
</evidence>
<dbReference type="GO" id="GO:0046872">
    <property type="term" value="F:metal ion binding"/>
    <property type="evidence" value="ECO:0007669"/>
    <property type="project" value="UniProtKB-KW"/>
</dbReference>
<dbReference type="Pfam" id="PF00931">
    <property type="entry name" value="NB-ARC"/>
    <property type="match status" value="1"/>
</dbReference>
<keyword evidence="2" id="KW-0433">Leucine-rich repeat</keyword>
<feature type="compositionally biased region" description="Polar residues" evidence="13">
    <location>
        <begin position="314"/>
        <end position="324"/>
    </location>
</feature>
<evidence type="ECO:0000256" key="9">
    <source>
        <dbReference type="ARBA" id="ARBA00023163"/>
    </source>
</evidence>
<dbReference type="PROSITE" id="PS51477">
    <property type="entry name" value="PAH"/>
    <property type="match status" value="1"/>
</dbReference>
<comment type="similarity">
    <text evidence="11">Belongs to the WRKY group I family.</text>
</comment>
<keyword evidence="3" id="KW-0479">Metal-binding</keyword>
<dbReference type="InterPro" id="IPR058546">
    <property type="entry name" value="RPS4B/Roq1-like_LRR"/>
</dbReference>
<evidence type="ECO:0000256" key="6">
    <source>
        <dbReference type="ARBA" id="ARBA00022833"/>
    </source>
</evidence>
<evidence type="ECO:0000256" key="10">
    <source>
        <dbReference type="ARBA" id="ARBA00023242"/>
    </source>
</evidence>
<feature type="domain" description="WRKY" evidence="15">
    <location>
        <begin position="339"/>
        <end position="404"/>
    </location>
</feature>
<dbReference type="GO" id="GO:0043531">
    <property type="term" value="F:ADP binding"/>
    <property type="evidence" value="ECO:0007669"/>
    <property type="project" value="InterPro"/>
</dbReference>
<dbReference type="Pfam" id="PF23282">
    <property type="entry name" value="WHD_ROQ1"/>
    <property type="match status" value="1"/>
</dbReference>
<reference evidence="16 17" key="1">
    <citation type="submission" date="2020-12" db="EMBL/GenBank/DDBJ databases">
        <title>Concerted genomic and epigenomic changes stabilize Arabidopsis allopolyploids.</title>
        <authorList>
            <person name="Chen Z."/>
        </authorList>
    </citation>
    <scope>NUCLEOTIDE SEQUENCE [LARGE SCALE GENOMIC DNA]</scope>
    <source>
        <strain evidence="16">As9502</strain>
        <tissue evidence="16">Leaf</tissue>
    </source>
</reference>
<dbReference type="Pfam" id="PF01582">
    <property type="entry name" value="TIR"/>
    <property type="match status" value="1"/>
</dbReference>
<evidence type="ECO:0000256" key="1">
    <source>
        <dbReference type="ARBA" id="ARBA00004123"/>
    </source>
</evidence>
<dbReference type="InterPro" id="IPR003822">
    <property type="entry name" value="PAH"/>
</dbReference>
<evidence type="ECO:0000313" key="16">
    <source>
        <dbReference type="EMBL" id="KAG7557512.1"/>
    </source>
</evidence>
<dbReference type="InterPro" id="IPR002182">
    <property type="entry name" value="NB-ARC"/>
</dbReference>
<dbReference type="EMBL" id="JAEFBJ010000011">
    <property type="protein sequence ID" value="KAG7557512.1"/>
    <property type="molecule type" value="Genomic_DNA"/>
</dbReference>
<dbReference type="FunFam" id="3.80.10.10:FF:000386">
    <property type="entry name" value="Disease resistance protein RPS4"/>
    <property type="match status" value="1"/>
</dbReference>
<evidence type="ECO:0000259" key="15">
    <source>
        <dbReference type="PROSITE" id="PS50811"/>
    </source>
</evidence>